<keyword evidence="5 9" id="KW-0812">Transmembrane</keyword>
<evidence type="ECO:0000256" key="8">
    <source>
        <dbReference type="SAM" id="MobiDB-lite"/>
    </source>
</evidence>
<feature type="transmembrane region" description="Helical" evidence="9">
    <location>
        <begin position="139"/>
        <end position="161"/>
    </location>
</feature>
<accession>A0A839TH50</accession>
<evidence type="ECO:0000256" key="2">
    <source>
        <dbReference type="ARBA" id="ARBA00005632"/>
    </source>
</evidence>
<dbReference type="GO" id="GO:0005886">
    <property type="term" value="C:plasma membrane"/>
    <property type="evidence" value="ECO:0007669"/>
    <property type="project" value="UniProtKB-SubCell"/>
</dbReference>
<feature type="region of interest" description="Disordered" evidence="8">
    <location>
        <begin position="1"/>
        <end position="34"/>
    </location>
</feature>
<dbReference type="PANTHER" id="PTHR37819">
    <property type="entry name" value="PROTEIN PSIE"/>
    <property type="match status" value="1"/>
</dbReference>
<feature type="compositionally biased region" description="Low complexity" evidence="8">
    <location>
        <begin position="1"/>
        <end position="15"/>
    </location>
</feature>
<feature type="transmembrane region" description="Helical" evidence="9">
    <location>
        <begin position="111"/>
        <end position="127"/>
    </location>
</feature>
<comment type="caution">
    <text evidence="10">The sequence shown here is derived from an EMBL/GenBank/DDBJ whole genome shotgun (WGS) entry which is preliminary data.</text>
</comment>
<organism evidence="10 11">
    <name type="scientific">Psychrobacter luti</name>
    <dbReference type="NCBI Taxonomy" id="198481"/>
    <lineage>
        <taxon>Bacteria</taxon>
        <taxon>Pseudomonadati</taxon>
        <taxon>Pseudomonadota</taxon>
        <taxon>Gammaproteobacteria</taxon>
        <taxon>Moraxellales</taxon>
        <taxon>Moraxellaceae</taxon>
        <taxon>Psychrobacter</taxon>
    </lineage>
</organism>
<sequence>MQPLSEQEPEQQSEQKNSKVHRAQQTNTAHASKPKMEIHERMQHIGREFVDICHYIILFLISVVVVWTAGKEFFVIFQKGSADLKDILLLFIYLELLAMIGIYFKTHRLPVQFLIFIAITALSRHLVVDVQAVSDDFHLWLLATISFAIMVLSASIVILTWTAKMFGRPEDYLDDHQVTSTEHHLPSVDSTHYRK</sequence>
<evidence type="ECO:0000256" key="3">
    <source>
        <dbReference type="ARBA" id="ARBA00021903"/>
    </source>
</evidence>
<evidence type="ECO:0000256" key="4">
    <source>
        <dbReference type="ARBA" id="ARBA00022475"/>
    </source>
</evidence>
<feature type="transmembrane region" description="Helical" evidence="9">
    <location>
        <begin position="49"/>
        <end position="67"/>
    </location>
</feature>
<comment type="subcellular location">
    <subcellularLocation>
        <location evidence="1">Cell inner membrane</location>
        <topology evidence="1">Multi-pass membrane protein</topology>
    </subcellularLocation>
</comment>
<gene>
    <name evidence="10" type="ORF">FHS24_002268</name>
</gene>
<proteinExistence type="inferred from homology"/>
<dbReference type="InterPro" id="IPR020948">
    <property type="entry name" value="P_starv_induced_PsiE-like"/>
</dbReference>
<keyword evidence="4" id="KW-1003">Cell membrane</keyword>
<dbReference type="AlphaFoldDB" id="A0A839TH50"/>
<dbReference type="InterPro" id="IPR009315">
    <property type="entry name" value="P_starv_induced_PsiE"/>
</dbReference>
<evidence type="ECO:0000256" key="5">
    <source>
        <dbReference type="ARBA" id="ARBA00022692"/>
    </source>
</evidence>
<evidence type="ECO:0000313" key="10">
    <source>
        <dbReference type="EMBL" id="MBB3107736.1"/>
    </source>
</evidence>
<evidence type="ECO:0000256" key="1">
    <source>
        <dbReference type="ARBA" id="ARBA00004429"/>
    </source>
</evidence>
<name>A0A839TH50_9GAMM</name>
<keyword evidence="7 9" id="KW-0472">Membrane</keyword>
<feature type="transmembrane region" description="Helical" evidence="9">
    <location>
        <begin position="87"/>
        <end position="104"/>
    </location>
</feature>
<comment type="similarity">
    <text evidence="2">Belongs to the PsiE family.</text>
</comment>
<keyword evidence="6 9" id="KW-1133">Transmembrane helix</keyword>
<evidence type="ECO:0000313" key="11">
    <source>
        <dbReference type="Proteomes" id="UP000588111"/>
    </source>
</evidence>
<dbReference type="GO" id="GO:0016036">
    <property type="term" value="P:cellular response to phosphate starvation"/>
    <property type="evidence" value="ECO:0007669"/>
    <property type="project" value="InterPro"/>
</dbReference>
<evidence type="ECO:0000256" key="7">
    <source>
        <dbReference type="ARBA" id="ARBA00023136"/>
    </source>
</evidence>
<evidence type="ECO:0000256" key="9">
    <source>
        <dbReference type="SAM" id="Phobius"/>
    </source>
</evidence>
<dbReference type="PANTHER" id="PTHR37819:SF1">
    <property type="entry name" value="PROTEIN PSIE"/>
    <property type="match status" value="1"/>
</dbReference>
<dbReference type="EMBL" id="JACHXL010000007">
    <property type="protein sequence ID" value="MBB3107736.1"/>
    <property type="molecule type" value="Genomic_DNA"/>
</dbReference>
<dbReference type="Proteomes" id="UP000588111">
    <property type="component" value="Unassembled WGS sequence"/>
</dbReference>
<keyword evidence="11" id="KW-1185">Reference proteome</keyword>
<reference evidence="10 11" key="1">
    <citation type="submission" date="2020-08" db="EMBL/GenBank/DDBJ databases">
        <title>Genomic Encyclopedia of Type Strains, Phase III (KMG-III): the genomes of soil and plant-associated and newly described type strains.</title>
        <authorList>
            <person name="Whitman W."/>
        </authorList>
    </citation>
    <scope>NUCLEOTIDE SEQUENCE [LARGE SCALE GENOMIC DNA]</scope>
    <source>
        <strain evidence="10 11">CECT 5885</strain>
    </source>
</reference>
<protein>
    <recommendedName>
        <fullName evidence="3">Protein PsiE</fullName>
    </recommendedName>
</protein>
<dbReference type="Pfam" id="PF06146">
    <property type="entry name" value="PsiE"/>
    <property type="match status" value="1"/>
</dbReference>
<evidence type="ECO:0000256" key="6">
    <source>
        <dbReference type="ARBA" id="ARBA00022989"/>
    </source>
</evidence>